<dbReference type="Pfam" id="PF01126">
    <property type="entry name" value="Heme_oxygenase"/>
    <property type="match status" value="1"/>
</dbReference>
<name>A0A556QMQ3_9BACT</name>
<dbReference type="GO" id="GO:0006788">
    <property type="term" value="P:heme oxidation"/>
    <property type="evidence" value="ECO:0007669"/>
    <property type="project" value="InterPro"/>
</dbReference>
<comment type="caution">
    <text evidence="1">The sequence shown here is derived from an EMBL/GenBank/DDBJ whole genome shotgun (WGS) entry which is preliminary data.</text>
</comment>
<dbReference type="CDD" id="cd19166">
    <property type="entry name" value="HemeO-bac"/>
    <property type="match status" value="1"/>
</dbReference>
<organism evidence="1 2">
    <name type="scientific">Rariglobus hedericola</name>
    <dbReference type="NCBI Taxonomy" id="2597822"/>
    <lineage>
        <taxon>Bacteria</taxon>
        <taxon>Pseudomonadati</taxon>
        <taxon>Verrucomicrobiota</taxon>
        <taxon>Opitutia</taxon>
        <taxon>Opitutales</taxon>
        <taxon>Opitutaceae</taxon>
        <taxon>Rariglobus</taxon>
    </lineage>
</organism>
<dbReference type="Proteomes" id="UP000315648">
    <property type="component" value="Unassembled WGS sequence"/>
</dbReference>
<dbReference type="EMBL" id="VMBG01000001">
    <property type="protein sequence ID" value="TSJ77897.1"/>
    <property type="molecule type" value="Genomic_DNA"/>
</dbReference>
<dbReference type="InterPro" id="IPR016053">
    <property type="entry name" value="Haem_Oase-like"/>
</dbReference>
<dbReference type="AlphaFoldDB" id="A0A556QMQ3"/>
<keyword evidence="2" id="KW-1185">Reference proteome</keyword>
<dbReference type="RefSeq" id="WP_144228239.1">
    <property type="nucleotide sequence ID" value="NZ_CBCRVV010000001.1"/>
</dbReference>
<sequence length="186" mass="20821">MLLDRLRHESRPHHVRLEEVVGLASSIQHHQALIRGFFGFIEQWEKTIHESAYGELLNGREKTPLLISDLHHAGFDDAGIAALPRCTQLPPADTLPEVLGALYVIEGSTLGGQMISRHLEKQFGFSEGAGYSYYRSYGADTPHKWQELRQVLLSHSSPETDDQIVASAQATFARLHEWFASNLAHA</sequence>
<protein>
    <submittedName>
        <fullName evidence="1">Biliverdin-producing heme oxygenase</fullName>
    </submittedName>
</protein>
<evidence type="ECO:0000313" key="1">
    <source>
        <dbReference type="EMBL" id="TSJ77897.1"/>
    </source>
</evidence>
<gene>
    <name evidence="1" type="ORF">FPL22_00890</name>
</gene>
<evidence type="ECO:0000313" key="2">
    <source>
        <dbReference type="Proteomes" id="UP000315648"/>
    </source>
</evidence>
<accession>A0A556QMQ3</accession>
<proteinExistence type="predicted"/>
<dbReference type="SUPFAM" id="SSF48613">
    <property type="entry name" value="Heme oxygenase-like"/>
    <property type="match status" value="1"/>
</dbReference>
<reference evidence="1 2" key="1">
    <citation type="submission" date="2019-07" db="EMBL/GenBank/DDBJ databases">
        <title>Description of 53C-WASEF.</title>
        <authorList>
            <person name="Pitt A."/>
            <person name="Hahn M.W."/>
        </authorList>
    </citation>
    <scope>NUCLEOTIDE SEQUENCE [LARGE SCALE GENOMIC DNA]</scope>
    <source>
        <strain evidence="1 2">53C-WASEF</strain>
    </source>
</reference>
<dbReference type="InterPro" id="IPR016084">
    <property type="entry name" value="Haem_Oase-like_multi-hlx"/>
</dbReference>
<dbReference type="OrthoDB" id="114943at2"/>
<dbReference type="GO" id="GO:0004392">
    <property type="term" value="F:heme oxygenase (decyclizing) activity"/>
    <property type="evidence" value="ECO:0007669"/>
    <property type="project" value="InterPro"/>
</dbReference>
<dbReference type="Gene3D" id="1.20.910.10">
    <property type="entry name" value="Heme oxygenase-like"/>
    <property type="match status" value="1"/>
</dbReference>